<dbReference type="InterPro" id="IPR016181">
    <property type="entry name" value="Acyl_CoA_acyltransferase"/>
</dbReference>
<organism evidence="2 3">
    <name type="scientific">Thermovenabulum gondwanense</name>
    <dbReference type="NCBI Taxonomy" id="520767"/>
    <lineage>
        <taxon>Bacteria</taxon>
        <taxon>Bacillati</taxon>
        <taxon>Bacillota</taxon>
        <taxon>Clostridia</taxon>
        <taxon>Thermosediminibacterales</taxon>
        <taxon>Thermosediminibacteraceae</taxon>
        <taxon>Thermovenabulum</taxon>
    </lineage>
</organism>
<reference evidence="2 3" key="1">
    <citation type="submission" date="2015-12" db="EMBL/GenBank/DDBJ databases">
        <title>Draft genome of Thermovenabulum gondwanense isolated from a red thermophilic microbial mat colonisisng an outflow channel of a bore well.</title>
        <authorList>
            <person name="Patel B.K."/>
        </authorList>
    </citation>
    <scope>NUCLEOTIDE SEQUENCE [LARGE SCALE GENOMIC DNA]</scope>
    <source>
        <strain evidence="2 3">R270</strain>
    </source>
</reference>
<protein>
    <recommendedName>
        <fullName evidence="1">N-acetyltransferase domain-containing protein</fullName>
    </recommendedName>
</protein>
<sequence>MAPEYQGRGFGKINLKKCLKKLLIKGAEKIKLIVISSNRKAYKMYRENSFDKEELISAWYKREYKN</sequence>
<dbReference type="Pfam" id="PF00583">
    <property type="entry name" value="Acetyltransf_1"/>
    <property type="match status" value="1"/>
</dbReference>
<evidence type="ECO:0000313" key="3">
    <source>
        <dbReference type="Proteomes" id="UP000075737"/>
    </source>
</evidence>
<dbReference type="Gene3D" id="3.40.630.30">
    <property type="match status" value="1"/>
</dbReference>
<feature type="domain" description="N-acetyltransferase" evidence="1">
    <location>
        <begin position="1"/>
        <end position="66"/>
    </location>
</feature>
<gene>
    <name evidence="2" type="ORF">ATZ99_11150</name>
</gene>
<evidence type="ECO:0000259" key="1">
    <source>
        <dbReference type="PROSITE" id="PS51186"/>
    </source>
</evidence>
<accession>A0A162MKG4</accession>
<dbReference type="STRING" id="520767.ATZ99_11150"/>
<dbReference type="GO" id="GO:0016747">
    <property type="term" value="F:acyltransferase activity, transferring groups other than amino-acyl groups"/>
    <property type="evidence" value="ECO:0007669"/>
    <property type="project" value="InterPro"/>
</dbReference>
<dbReference type="SUPFAM" id="SSF55729">
    <property type="entry name" value="Acyl-CoA N-acyltransferases (Nat)"/>
    <property type="match status" value="1"/>
</dbReference>
<dbReference type="PROSITE" id="PS51186">
    <property type="entry name" value="GNAT"/>
    <property type="match status" value="1"/>
</dbReference>
<comment type="caution">
    <text evidence="2">The sequence shown here is derived from an EMBL/GenBank/DDBJ whole genome shotgun (WGS) entry which is preliminary data.</text>
</comment>
<dbReference type="AlphaFoldDB" id="A0A162MKG4"/>
<dbReference type="InterPro" id="IPR000182">
    <property type="entry name" value="GNAT_dom"/>
</dbReference>
<dbReference type="Proteomes" id="UP000075737">
    <property type="component" value="Unassembled WGS sequence"/>
</dbReference>
<name>A0A162MKG4_9FIRM</name>
<dbReference type="EMBL" id="LOHZ01000027">
    <property type="protein sequence ID" value="KYO66487.1"/>
    <property type="molecule type" value="Genomic_DNA"/>
</dbReference>
<proteinExistence type="predicted"/>
<keyword evidence="3" id="KW-1185">Reference proteome</keyword>
<evidence type="ECO:0000313" key="2">
    <source>
        <dbReference type="EMBL" id="KYO66487.1"/>
    </source>
</evidence>